<reference evidence="2" key="1">
    <citation type="submission" date="2015-10" db="EMBL/GenBank/DDBJ databases">
        <authorList>
            <person name="Luecker S."/>
            <person name="Luecker S."/>
        </authorList>
    </citation>
    <scope>NUCLEOTIDE SEQUENCE [LARGE SCALE GENOMIC DNA]</scope>
</reference>
<accession>A0A0S4LNA3</accession>
<gene>
    <name evidence="1" type="ORF">COMA2_240032</name>
</gene>
<dbReference type="Proteomes" id="UP000198736">
    <property type="component" value="Unassembled WGS sequence"/>
</dbReference>
<evidence type="ECO:0000313" key="1">
    <source>
        <dbReference type="EMBL" id="CUS36562.1"/>
    </source>
</evidence>
<protein>
    <submittedName>
        <fullName evidence="1">Uncharacterized protein</fullName>
    </submittedName>
</protein>
<evidence type="ECO:0000313" key="2">
    <source>
        <dbReference type="Proteomes" id="UP000198736"/>
    </source>
</evidence>
<dbReference type="STRING" id="1742973.COMA2_240032"/>
<dbReference type="EMBL" id="CZPZ01000017">
    <property type="protein sequence ID" value="CUS36562.1"/>
    <property type="molecule type" value="Genomic_DNA"/>
</dbReference>
<dbReference type="OrthoDB" id="5979571at2"/>
<name>A0A0S4LNA3_9BACT</name>
<organism evidence="1 2">
    <name type="scientific">Candidatus Nitrospira nitrificans</name>
    <dbReference type="NCBI Taxonomy" id="1742973"/>
    <lineage>
        <taxon>Bacteria</taxon>
        <taxon>Pseudomonadati</taxon>
        <taxon>Nitrospirota</taxon>
        <taxon>Nitrospiria</taxon>
        <taxon>Nitrospirales</taxon>
        <taxon>Nitrospiraceae</taxon>
        <taxon>Nitrospira</taxon>
    </lineage>
</organism>
<proteinExistence type="predicted"/>
<dbReference type="AlphaFoldDB" id="A0A0S4LNA3"/>
<keyword evidence="2" id="KW-1185">Reference proteome</keyword>
<sequence length="436" mass="45181">MIEDFRSKLTTPAKADKKTSSLIPAVSPRAVLFGQARGSRADSFSFVASTEAADQPSLSVLGDLQFGVIGQNLGMFLGGANTDADTSSRGGSRTVPIKSNGRVVAELKQTKEPGQPSIAELTTQIAHPILGVDAFSKFTISGSFCPAPDGSVSITVTYSSHGHAGKKKTMTYDKHYGAVVKAIVGEDAEAAKEDYQLTPADGPDSARSKLLGQGAFNAARMHWGNGNCIKIIATSPGNVAPKTTSTIPVDVVHKGDGSKVPAKVTVELSGGASISPAVIPKAPGEVTHSAVEEKDATMKVTLTATSRRGKAMEPLTITTGTQVYLIEGGADAFHATGVACDFAKPFNVDTLDDNGIITVTFTPTSATGGTYSYSGKLKGFAAWGKGSYTVTYSGDVPVHLTAKGPGTVKTPMGDMTAEGTEEYTITPYSSNSNNCN</sequence>
<dbReference type="RefSeq" id="WP_090898162.1">
    <property type="nucleotide sequence ID" value="NZ_CZPZ01000017.1"/>
</dbReference>